<accession>A0A4R3YZ68</accession>
<reference evidence="1 2" key="1">
    <citation type="submission" date="2019-03" db="EMBL/GenBank/DDBJ databases">
        <title>Genomic Encyclopedia of Type Strains, Phase IV (KMG-IV): sequencing the most valuable type-strain genomes for metagenomic binning, comparative biology and taxonomic classification.</title>
        <authorList>
            <person name="Goeker M."/>
        </authorList>
    </citation>
    <scope>NUCLEOTIDE SEQUENCE [LARGE SCALE GENOMIC DNA]</scope>
    <source>
        <strain evidence="1 2">DSM 19580</strain>
    </source>
</reference>
<dbReference type="SUPFAM" id="SSF55920">
    <property type="entry name" value="Creatinase/aminopeptidase"/>
    <property type="match status" value="1"/>
</dbReference>
<comment type="caution">
    <text evidence="1">The sequence shown here is derived from an EMBL/GenBank/DDBJ whole genome shotgun (WGS) entry which is preliminary data.</text>
</comment>
<dbReference type="RefSeq" id="WP_131864710.1">
    <property type="nucleotide sequence ID" value="NZ_SMCR01000003.1"/>
</dbReference>
<dbReference type="Proteomes" id="UP000295719">
    <property type="component" value="Unassembled WGS sequence"/>
</dbReference>
<dbReference type="OrthoDB" id="9778159at2"/>
<gene>
    <name evidence="1" type="ORF">EDC52_10310</name>
</gene>
<proteinExistence type="predicted"/>
<protein>
    <recommendedName>
        <fullName evidence="3">Xaa-Pro aminopeptidase</fullName>
    </recommendedName>
</protein>
<dbReference type="EMBL" id="SMCR01000003">
    <property type="protein sequence ID" value="TCV97936.1"/>
    <property type="molecule type" value="Genomic_DNA"/>
</dbReference>
<sequence length="456" mass="48935">MRKLNLRSVTLPDFGVPETAPPIPPEIYESRCQRAWQAAGCDWLVVYADREHLANIAFLSGFEPRFEEALLLLGPAGQRIVITGNEGLSYVPRAGLAGIDILLSQTMSLSGQDRTRQSDLVAVLRQAGMAPSQSAGLVGWKCLQEEEWHGALPSFHASALVVDALRAVLEDPRALSDATPVLMHPETGLRAVVDVHQIAAQEWGAARASAAVWRIVCGTRLGESEMAAAARMGYAGEVMNTHMMFSSSRPGEGPVVGLASPGGRRLLEGDGVTTAVSYWGGLSARAGLLATENERFTAIAKAYFQGLLTWYETADIGVSGGELFGRVNDALALGGLSSALNPGHLVGHDEWVSTPVRPGSTECIRSGMPFQVDVIPTPMTAGWALNCEDAVTFADADLRLALSQAYPDVWMRIEGRRRFVQQELGVALRPSVLPLSNTPLCLPPCWLAADKLLVCE</sequence>
<dbReference type="AlphaFoldDB" id="A0A4R3YZ68"/>
<keyword evidence="2" id="KW-1185">Reference proteome</keyword>
<organism evidence="1 2">
    <name type="scientific">Biostraticola tofi</name>
    <dbReference type="NCBI Taxonomy" id="466109"/>
    <lineage>
        <taxon>Bacteria</taxon>
        <taxon>Pseudomonadati</taxon>
        <taxon>Pseudomonadota</taxon>
        <taxon>Gammaproteobacteria</taxon>
        <taxon>Enterobacterales</taxon>
        <taxon>Bruguierivoracaceae</taxon>
        <taxon>Biostraticola</taxon>
    </lineage>
</organism>
<name>A0A4R3YZ68_9GAMM</name>
<evidence type="ECO:0008006" key="3">
    <source>
        <dbReference type="Google" id="ProtNLM"/>
    </source>
</evidence>
<evidence type="ECO:0000313" key="1">
    <source>
        <dbReference type="EMBL" id="TCV97936.1"/>
    </source>
</evidence>
<dbReference type="InterPro" id="IPR036005">
    <property type="entry name" value="Creatinase/aminopeptidase-like"/>
</dbReference>
<evidence type="ECO:0000313" key="2">
    <source>
        <dbReference type="Proteomes" id="UP000295719"/>
    </source>
</evidence>